<dbReference type="NCBIfam" id="TIGR00229">
    <property type="entry name" value="sensory_box"/>
    <property type="match status" value="1"/>
</dbReference>
<dbReference type="InterPro" id="IPR052162">
    <property type="entry name" value="Sensor_kinase/Photoreceptor"/>
</dbReference>
<dbReference type="Pfam" id="PF08447">
    <property type="entry name" value="PAS_3"/>
    <property type="match status" value="1"/>
</dbReference>
<keyword evidence="5" id="KW-0418">Kinase</keyword>
<dbReference type="PROSITE" id="PS50109">
    <property type="entry name" value="HIS_KIN"/>
    <property type="match status" value="1"/>
</dbReference>
<evidence type="ECO:0000256" key="5">
    <source>
        <dbReference type="ARBA" id="ARBA00022777"/>
    </source>
</evidence>
<feature type="domain" description="PAS" evidence="7">
    <location>
        <begin position="12"/>
        <end position="82"/>
    </location>
</feature>
<dbReference type="CDD" id="cd00130">
    <property type="entry name" value="PAS"/>
    <property type="match status" value="1"/>
</dbReference>
<evidence type="ECO:0000259" key="6">
    <source>
        <dbReference type="PROSITE" id="PS50109"/>
    </source>
</evidence>
<dbReference type="EMBL" id="SNWP01000010">
    <property type="protein sequence ID" value="TDO29342.1"/>
    <property type="molecule type" value="Genomic_DNA"/>
</dbReference>
<keyword evidence="4" id="KW-0808">Transferase</keyword>
<keyword evidence="3" id="KW-0597">Phosphoprotein</keyword>
<evidence type="ECO:0000313" key="8">
    <source>
        <dbReference type="EMBL" id="TDO29342.1"/>
    </source>
</evidence>
<dbReference type="SMART" id="SM00091">
    <property type="entry name" value="PAS"/>
    <property type="match status" value="1"/>
</dbReference>
<dbReference type="InterPro" id="IPR036097">
    <property type="entry name" value="HisK_dim/P_sf"/>
</dbReference>
<dbReference type="EC" id="2.7.13.3" evidence="2"/>
<dbReference type="RefSeq" id="WP_133473947.1">
    <property type="nucleotide sequence ID" value="NZ_SNWP01000010.1"/>
</dbReference>
<reference evidence="8 9" key="1">
    <citation type="submission" date="2019-03" db="EMBL/GenBank/DDBJ databases">
        <title>Genomic Encyclopedia of Archaeal and Bacterial Type Strains, Phase II (KMG-II): from individual species to whole genera.</title>
        <authorList>
            <person name="Goeker M."/>
        </authorList>
    </citation>
    <scope>NUCLEOTIDE SEQUENCE [LARGE SCALE GENOMIC DNA]</scope>
    <source>
        <strain evidence="8 9">DSM 28323</strain>
    </source>
</reference>
<dbReference type="InterPro" id="IPR000014">
    <property type="entry name" value="PAS"/>
</dbReference>
<dbReference type="CDD" id="cd00075">
    <property type="entry name" value="HATPase"/>
    <property type="match status" value="1"/>
</dbReference>
<evidence type="ECO:0000256" key="2">
    <source>
        <dbReference type="ARBA" id="ARBA00012438"/>
    </source>
</evidence>
<dbReference type="Gene3D" id="3.30.565.10">
    <property type="entry name" value="Histidine kinase-like ATPase, C-terminal domain"/>
    <property type="match status" value="1"/>
</dbReference>
<dbReference type="InterPro" id="IPR003594">
    <property type="entry name" value="HATPase_dom"/>
</dbReference>
<dbReference type="OrthoDB" id="5522855at2"/>
<dbReference type="PANTHER" id="PTHR43304:SF1">
    <property type="entry name" value="PAC DOMAIN-CONTAINING PROTEIN"/>
    <property type="match status" value="1"/>
</dbReference>
<keyword evidence="9" id="KW-1185">Reference proteome</keyword>
<dbReference type="InterPro" id="IPR036890">
    <property type="entry name" value="HATPase_C_sf"/>
</dbReference>
<dbReference type="InterPro" id="IPR003661">
    <property type="entry name" value="HisK_dim/P_dom"/>
</dbReference>
<dbReference type="SMART" id="SM00388">
    <property type="entry name" value="HisKA"/>
    <property type="match status" value="1"/>
</dbReference>
<dbReference type="PANTHER" id="PTHR43304">
    <property type="entry name" value="PHYTOCHROME-LIKE PROTEIN CPH1"/>
    <property type="match status" value="1"/>
</dbReference>
<dbReference type="SUPFAM" id="SSF55874">
    <property type="entry name" value="ATPase domain of HSP90 chaperone/DNA topoisomerase II/histidine kinase"/>
    <property type="match status" value="1"/>
</dbReference>
<feature type="domain" description="Histidine kinase" evidence="6">
    <location>
        <begin position="151"/>
        <end position="364"/>
    </location>
</feature>
<accession>A0A4R6J250</accession>
<dbReference type="SUPFAM" id="SSF47384">
    <property type="entry name" value="Homodimeric domain of signal transducing histidine kinase"/>
    <property type="match status" value="1"/>
</dbReference>
<dbReference type="SUPFAM" id="SSF55785">
    <property type="entry name" value="PYP-like sensor domain (PAS domain)"/>
    <property type="match status" value="1"/>
</dbReference>
<dbReference type="GO" id="GO:0000155">
    <property type="term" value="F:phosphorelay sensor kinase activity"/>
    <property type="evidence" value="ECO:0007669"/>
    <property type="project" value="InterPro"/>
</dbReference>
<evidence type="ECO:0000313" key="9">
    <source>
        <dbReference type="Proteomes" id="UP000295741"/>
    </source>
</evidence>
<dbReference type="CDD" id="cd00082">
    <property type="entry name" value="HisKA"/>
    <property type="match status" value="1"/>
</dbReference>
<comment type="catalytic activity">
    <reaction evidence="1">
        <text>ATP + protein L-histidine = ADP + protein N-phospho-L-histidine.</text>
        <dbReference type="EC" id="2.7.13.3"/>
    </reaction>
</comment>
<evidence type="ECO:0000256" key="1">
    <source>
        <dbReference type="ARBA" id="ARBA00000085"/>
    </source>
</evidence>
<dbReference type="InterPro" id="IPR035965">
    <property type="entry name" value="PAS-like_dom_sf"/>
</dbReference>
<sequence length="364" mass="42150">MRVDADDIVQKSTFNLEHFFELSADLFCIAGYDGYFRKINSAVCKTLGYSEQELLAVPISSFIHPDDRHITARYRNELIQGEPLLHFENRYITKTGDIVWLSWTSMPAADEELVYAIAKNISHKKSEEADRNKLITELGQLNNNLKQLSYTTSHDLRSPVNNLLSIFNLLNKRTIEDEEVQRFLVILKSGTERLKETLNEYIDLLNKNQHLKIEKEEIFFQDVYQSVTSSIQTLIIDSKVAIKTDFEALPSVYFNRYYLESVFLNLITNAIKYAFPGRPPVIEFHSWIENDELLLSVTDNGRGFDMEKVKDRIFGMQQRFHEHNDSKGIGLYLVHHHINSMDGNITVNSQPDKGTSFIIRFAKQ</sequence>
<evidence type="ECO:0000256" key="3">
    <source>
        <dbReference type="ARBA" id="ARBA00022553"/>
    </source>
</evidence>
<dbReference type="PROSITE" id="PS50112">
    <property type="entry name" value="PAS"/>
    <property type="match status" value="1"/>
</dbReference>
<proteinExistence type="predicted"/>
<evidence type="ECO:0000259" key="7">
    <source>
        <dbReference type="PROSITE" id="PS50112"/>
    </source>
</evidence>
<dbReference type="InterPro" id="IPR013655">
    <property type="entry name" value="PAS_fold_3"/>
</dbReference>
<dbReference type="SMART" id="SM00387">
    <property type="entry name" value="HATPase_c"/>
    <property type="match status" value="1"/>
</dbReference>
<dbReference type="PRINTS" id="PR00344">
    <property type="entry name" value="BCTRLSENSOR"/>
</dbReference>
<dbReference type="Gene3D" id="3.30.450.20">
    <property type="entry name" value="PAS domain"/>
    <property type="match status" value="1"/>
</dbReference>
<dbReference type="InterPro" id="IPR005467">
    <property type="entry name" value="His_kinase_dom"/>
</dbReference>
<protein>
    <recommendedName>
        <fullName evidence="2">histidine kinase</fullName>
        <ecNumber evidence="2">2.7.13.3</ecNumber>
    </recommendedName>
</protein>
<comment type="caution">
    <text evidence="8">The sequence shown here is derived from an EMBL/GenBank/DDBJ whole genome shotgun (WGS) entry which is preliminary data.</text>
</comment>
<evidence type="ECO:0000256" key="4">
    <source>
        <dbReference type="ARBA" id="ARBA00022679"/>
    </source>
</evidence>
<dbReference type="Gene3D" id="1.10.287.130">
    <property type="match status" value="1"/>
</dbReference>
<dbReference type="InterPro" id="IPR004358">
    <property type="entry name" value="Sig_transdc_His_kin-like_C"/>
</dbReference>
<dbReference type="Pfam" id="PF02518">
    <property type="entry name" value="HATPase_c"/>
    <property type="match status" value="1"/>
</dbReference>
<dbReference type="AlphaFoldDB" id="A0A4R6J250"/>
<gene>
    <name evidence="8" type="ORF">BC659_1431</name>
</gene>
<name>A0A4R6J250_9BACT</name>
<dbReference type="Proteomes" id="UP000295741">
    <property type="component" value="Unassembled WGS sequence"/>
</dbReference>
<organism evidence="8 9">
    <name type="scientific">Sediminibacterium goheungense</name>
    <dbReference type="NCBI Taxonomy" id="1086393"/>
    <lineage>
        <taxon>Bacteria</taxon>
        <taxon>Pseudomonadati</taxon>
        <taxon>Bacteroidota</taxon>
        <taxon>Chitinophagia</taxon>
        <taxon>Chitinophagales</taxon>
        <taxon>Chitinophagaceae</taxon>
        <taxon>Sediminibacterium</taxon>
    </lineage>
</organism>